<dbReference type="Gene3D" id="1.20.1540.10">
    <property type="entry name" value="Rhomboid-like"/>
    <property type="match status" value="1"/>
</dbReference>
<name>A0A3S4GHG7_9HYPH</name>
<dbReference type="PANTHER" id="PTHR43066:SF26">
    <property type="entry name" value="RHOMBOID PROTEASE GLPG"/>
    <property type="match status" value="1"/>
</dbReference>
<comment type="subcellular location">
    <subcellularLocation>
        <location evidence="1">Membrane</location>
        <topology evidence="1">Multi-pass membrane protein</topology>
    </subcellularLocation>
</comment>
<dbReference type="OrthoDB" id="9797190at2"/>
<dbReference type="PANTHER" id="PTHR43066">
    <property type="entry name" value="RHOMBOID-RELATED PROTEIN"/>
    <property type="match status" value="1"/>
</dbReference>
<dbReference type="InterPro" id="IPR022764">
    <property type="entry name" value="Peptidase_S54_rhomboid_dom"/>
</dbReference>
<organism evidence="9 10">
    <name type="scientific">Devosia equisanguinis</name>
    <dbReference type="NCBI Taxonomy" id="2490941"/>
    <lineage>
        <taxon>Bacteria</taxon>
        <taxon>Pseudomonadati</taxon>
        <taxon>Pseudomonadota</taxon>
        <taxon>Alphaproteobacteria</taxon>
        <taxon>Hyphomicrobiales</taxon>
        <taxon>Devosiaceae</taxon>
        <taxon>Devosia</taxon>
    </lineage>
</organism>
<keyword evidence="2" id="KW-1003">Cell membrane</keyword>
<protein>
    <submittedName>
        <fullName evidence="9">Intramembrane serine protease GlpG</fullName>
    </submittedName>
</protein>
<feature type="transmembrane region" description="Helical" evidence="7">
    <location>
        <begin position="221"/>
        <end position="240"/>
    </location>
</feature>
<dbReference type="AlphaFoldDB" id="A0A3S4GHG7"/>
<evidence type="ECO:0000256" key="6">
    <source>
        <dbReference type="ARBA" id="ARBA00023136"/>
    </source>
</evidence>
<evidence type="ECO:0000259" key="8">
    <source>
        <dbReference type="Pfam" id="PF01694"/>
    </source>
</evidence>
<keyword evidence="10" id="KW-1185">Reference proteome</keyword>
<dbReference type="Pfam" id="PF01694">
    <property type="entry name" value="Rhomboid"/>
    <property type="match status" value="1"/>
</dbReference>
<keyword evidence="3" id="KW-0997">Cell inner membrane</keyword>
<evidence type="ECO:0000256" key="5">
    <source>
        <dbReference type="ARBA" id="ARBA00022989"/>
    </source>
</evidence>
<feature type="transmembrane region" description="Helical" evidence="7">
    <location>
        <begin position="52"/>
        <end position="78"/>
    </location>
</feature>
<evidence type="ECO:0000313" key="9">
    <source>
        <dbReference type="EMBL" id="VDS04604.1"/>
    </source>
</evidence>
<keyword evidence="5 7" id="KW-1133">Transmembrane helix</keyword>
<evidence type="ECO:0000256" key="3">
    <source>
        <dbReference type="ARBA" id="ARBA00022519"/>
    </source>
</evidence>
<evidence type="ECO:0000256" key="7">
    <source>
        <dbReference type="SAM" id="Phobius"/>
    </source>
</evidence>
<feature type="transmembrane region" description="Helical" evidence="7">
    <location>
        <begin position="20"/>
        <end position="40"/>
    </location>
</feature>
<gene>
    <name evidence="9" type="ORF">DEVEQU_01743</name>
</gene>
<feature type="transmembrane region" description="Helical" evidence="7">
    <location>
        <begin position="115"/>
        <end position="134"/>
    </location>
</feature>
<feature type="domain" description="Peptidase S54 rhomboid" evidence="8">
    <location>
        <begin position="77"/>
        <end position="238"/>
    </location>
</feature>
<feature type="transmembrane region" description="Helical" evidence="7">
    <location>
        <begin position="196"/>
        <end position="215"/>
    </location>
</feature>
<keyword evidence="6 7" id="KW-0472">Membrane</keyword>
<dbReference type="GO" id="GO:0004252">
    <property type="term" value="F:serine-type endopeptidase activity"/>
    <property type="evidence" value="ECO:0007669"/>
    <property type="project" value="InterPro"/>
</dbReference>
<evidence type="ECO:0000256" key="2">
    <source>
        <dbReference type="ARBA" id="ARBA00022475"/>
    </source>
</evidence>
<accession>A0A3S4GHG7</accession>
<keyword evidence="4 7" id="KW-0812">Transmembrane</keyword>
<proteinExistence type="predicted"/>
<dbReference type="RefSeq" id="WP_126150171.1">
    <property type="nucleotide sequence ID" value="NZ_JBHTMH010000001.1"/>
</dbReference>
<evidence type="ECO:0000256" key="4">
    <source>
        <dbReference type="ARBA" id="ARBA00022692"/>
    </source>
</evidence>
<feature type="transmembrane region" description="Helical" evidence="7">
    <location>
        <begin position="140"/>
        <end position="161"/>
    </location>
</feature>
<dbReference type="InterPro" id="IPR035952">
    <property type="entry name" value="Rhomboid-like_sf"/>
</dbReference>
<dbReference type="Proteomes" id="UP000268844">
    <property type="component" value="Unassembled WGS sequence"/>
</dbReference>
<dbReference type="GO" id="GO:0016020">
    <property type="term" value="C:membrane"/>
    <property type="evidence" value="ECO:0007669"/>
    <property type="project" value="UniProtKB-SubCell"/>
</dbReference>
<evidence type="ECO:0000256" key="1">
    <source>
        <dbReference type="ARBA" id="ARBA00004141"/>
    </source>
</evidence>
<evidence type="ECO:0000313" key="10">
    <source>
        <dbReference type="Proteomes" id="UP000268844"/>
    </source>
</evidence>
<reference evidence="9 10" key="1">
    <citation type="submission" date="2018-12" db="EMBL/GenBank/DDBJ databases">
        <authorList>
            <person name="Criscuolo A."/>
        </authorList>
    </citation>
    <scope>NUCLEOTIDE SEQUENCE [LARGE SCALE GENOMIC DNA]</scope>
    <source>
        <strain evidence="9">ACIP1116281</strain>
    </source>
</reference>
<dbReference type="GO" id="GO:0006508">
    <property type="term" value="P:proteolysis"/>
    <property type="evidence" value="ECO:0007669"/>
    <property type="project" value="UniProtKB-KW"/>
</dbReference>
<dbReference type="SUPFAM" id="SSF144091">
    <property type="entry name" value="Rhomboid-like"/>
    <property type="match status" value="1"/>
</dbReference>
<keyword evidence="9" id="KW-0645">Protease</keyword>
<sequence length="251" mass="26530">MSDQGQGPANQGSPAREPIFLLPGAVTVLAGVLVAIHLASTLVLNPEGQQQLIFWFAFQPARIWLAAQDIGIAMPLIWTPFSHAFLHGGWDHLLINVAWLAIFATPVARRYGAGAMLVIFLVSAAAGAAAFAAFTLRDGVYLIGASGGVAGLTGAATRFIFQPVLVARHPETGQQVILGRKLASIGEVFTNPRSRYFALIWLILNAAIPFLPLLTGTSLGIAWQAHLGGFIAGMLMVGLFERPVPPPAPAP</sequence>
<keyword evidence="9" id="KW-0378">Hydrolase</keyword>
<dbReference type="EMBL" id="UZWD01000023">
    <property type="protein sequence ID" value="VDS04604.1"/>
    <property type="molecule type" value="Genomic_DNA"/>
</dbReference>